<proteinExistence type="predicted"/>
<evidence type="ECO:0000313" key="2">
    <source>
        <dbReference type="Proteomes" id="UP001162164"/>
    </source>
</evidence>
<dbReference type="EMBL" id="JAPWTJ010000408">
    <property type="protein sequence ID" value="KAJ8978725.1"/>
    <property type="molecule type" value="Genomic_DNA"/>
</dbReference>
<accession>A0ABQ9JN98</accession>
<dbReference type="Proteomes" id="UP001162164">
    <property type="component" value="Unassembled WGS sequence"/>
</dbReference>
<reference evidence="1" key="1">
    <citation type="journal article" date="2023" name="Insect Mol. Biol.">
        <title>Genome sequencing provides insights into the evolution of gene families encoding plant cell wall-degrading enzymes in longhorned beetles.</title>
        <authorList>
            <person name="Shin N.R."/>
            <person name="Okamura Y."/>
            <person name="Kirsch R."/>
            <person name="Pauchet Y."/>
        </authorList>
    </citation>
    <scope>NUCLEOTIDE SEQUENCE</scope>
    <source>
        <strain evidence="1">MMC_N1</strain>
    </source>
</reference>
<gene>
    <name evidence="1" type="ORF">NQ317_009708</name>
</gene>
<name>A0ABQ9JN98_9CUCU</name>
<evidence type="ECO:0000313" key="1">
    <source>
        <dbReference type="EMBL" id="KAJ8978725.1"/>
    </source>
</evidence>
<sequence length="102" mass="11848">MSGNYADTVEYVLLVSLGRFKSTNITEKSKKVKSFTLWAMLKSTINIKGKVDFKKFTNLVPYLKKLSVGNHPKKSKVLTREEVNHFIREAYDETYLMVKVHF</sequence>
<comment type="caution">
    <text evidence="1">The sequence shown here is derived from an EMBL/GenBank/DDBJ whole genome shotgun (WGS) entry which is preliminary data.</text>
</comment>
<protein>
    <submittedName>
        <fullName evidence="1">Uncharacterized protein</fullName>
    </submittedName>
</protein>
<organism evidence="1 2">
    <name type="scientific">Molorchus minor</name>
    <dbReference type="NCBI Taxonomy" id="1323400"/>
    <lineage>
        <taxon>Eukaryota</taxon>
        <taxon>Metazoa</taxon>
        <taxon>Ecdysozoa</taxon>
        <taxon>Arthropoda</taxon>
        <taxon>Hexapoda</taxon>
        <taxon>Insecta</taxon>
        <taxon>Pterygota</taxon>
        <taxon>Neoptera</taxon>
        <taxon>Endopterygota</taxon>
        <taxon>Coleoptera</taxon>
        <taxon>Polyphaga</taxon>
        <taxon>Cucujiformia</taxon>
        <taxon>Chrysomeloidea</taxon>
        <taxon>Cerambycidae</taxon>
        <taxon>Lamiinae</taxon>
        <taxon>Monochamini</taxon>
        <taxon>Molorchus</taxon>
    </lineage>
</organism>
<keyword evidence="2" id="KW-1185">Reference proteome</keyword>